<dbReference type="InterPro" id="IPR027417">
    <property type="entry name" value="P-loop_NTPase"/>
</dbReference>
<evidence type="ECO:0000256" key="1">
    <source>
        <dbReference type="ARBA" id="ARBA00022448"/>
    </source>
</evidence>
<dbReference type="PROSITE" id="PS50893">
    <property type="entry name" value="ABC_TRANSPORTER_2"/>
    <property type="match status" value="1"/>
</dbReference>
<dbReference type="InterPro" id="IPR003439">
    <property type="entry name" value="ABC_transporter-like_ATP-bd"/>
</dbReference>
<dbReference type="PANTHER" id="PTHR42939:SF1">
    <property type="entry name" value="ABC TRANSPORTER ATP-BINDING PROTEIN ALBC-RELATED"/>
    <property type="match status" value="1"/>
</dbReference>
<dbReference type="PANTHER" id="PTHR42939">
    <property type="entry name" value="ABC TRANSPORTER ATP-BINDING PROTEIN ALBC-RELATED"/>
    <property type="match status" value="1"/>
</dbReference>
<keyword evidence="3" id="KW-0067">ATP-binding</keyword>
<dbReference type="OrthoDB" id="9801987at2"/>
<dbReference type="AlphaFoldDB" id="A0A2U2PIG6"/>
<reference evidence="5 6" key="1">
    <citation type="submission" date="2018-04" db="EMBL/GenBank/DDBJ databases">
        <title>Pedobacter chongqingensis sp. nov., isolated from a rottenly hemp rope.</title>
        <authorList>
            <person name="Cai Y."/>
        </authorList>
    </citation>
    <scope>NUCLEOTIDE SEQUENCE [LARGE SCALE GENOMIC DNA]</scope>
    <source>
        <strain evidence="5 6">FJ4-8</strain>
    </source>
</reference>
<dbReference type="Pfam" id="PF00005">
    <property type="entry name" value="ABC_tran"/>
    <property type="match status" value="1"/>
</dbReference>
<keyword evidence="6" id="KW-1185">Reference proteome</keyword>
<evidence type="ECO:0000259" key="4">
    <source>
        <dbReference type="PROSITE" id="PS50893"/>
    </source>
</evidence>
<dbReference type="EMBL" id="QEAS01000005">
    <property type="protein sequence ID" value="PWG81198.1"/>
    <property type="molecule type" value="Genomic_DNA"/>
</dbReference>
<feature type="domain" description="ABC transporter" evidence="4">
    <location>
        <begin position="2"/>
        <end position="214"/>
    </location>
</feature>
<dbReference type="SUPFAM" id="SSF52540">
    <property type="entry name" value="P-loop containing nucleoside triphosphate hydrolases"/>
    <property type="match status" value="1"/>
</dbReference>
<dbReference type="GO" id="GO:0005524">
    <property type="term" value="F:ATP binding"/>
    <property type="evidence" value="ECO:0007669"/>
    <property type="project" value="UniProtKB-KW"/>
</dbReference>
<keyword evidence="1" id="KW-0813">Transport</keyword>
<comment type="caution">
    <text evidence="5">The sequence shown here is derived from an EMBL/GenBank/DDBJ whole genome shotgun (WGS) entry which is preliminary data.</text>
</comment>
<evidence type="ECO:0000313" key="5">
    <source>
        <dbReference type="EMBL" id="PWG81198.1"/>
    </source>
</evidence>
<evidence type="ECO:0000256" key="2">
    <source>
        <dbReference type="ARBA" id="ARBA00022741"/>
    </source>
</evidence>
<name>A0A2U2PIG6_9SPHI</name>
<sequence length="217" mass="23931">MLTLQRFRKKYGPMLVLDVGDLEIPSGIFWVKGTNGSGKSTFLKALAGILSFEGDVLLGGKVNVKKNPVSYRKVVNFAAAEPLFPEFLTAAEMIRLFTEVKGVPFERADWYAESIGMAPYLHQPIGSFSSGMVKKLSLILAFTGKPRLILLDEPLITLDADSLDVLYSWMVKAHRDHKVSFMVSSHQSPGTSFLRDASEILVENKSLNLKHVSVANG</sequence>
<proteinExistence type="predicted"/>
<organism evidence="5 6">
    <name type="scientific">Pararcticibacter amylolyticus</name>
    <dbReference type="NCBI Taxonomy" id="2173175"/>
    <lineage>
        <taxon>Bacteria</taxon>
        <taxon>Pseudomonadati</taxon>
        <taxon>Bacteroidota</taxon>
        <taxon>Sphingobacteriia</taxon>
        <taxon>Sphingobacteriales</taxon>
        <taxon>Sphingobacteriaceae</taxon>
        <taxon>Pararcticibacter</taxon>
    </lineage>
</organism>
<dbReference type="InterPro" id="IPR051782">
    <property type="entry name" value="ABC_Transporter_VariousFunc"/>
</dbReference>
<accession>A0A2U2PIG6</accession>
<dbReference type="Proteomes" id="UP000245647">
    <property type="component" value="Unassembled WGS sequence"/>
</dbReference>
<dbReference type="RefSeq" id="WP_109415140.1">
    <property type="nucleotide sequence ID" value="NZ_QEAS01000005.1"/>
</dbReference>
<evidence type="ECO:0000313" key="6">
    <source>
        <dbReference type="Proteomes" id="UP000245647"/>
    </source>
</evidence>
<gene>
    <name evidence="5" type="ORF">DDR33_07365</name>
</gene>
<keyword evidence="2" id="KW-0547">Nucleotide-binding</keyword>
<evidence type="ECO:0000256" key="3">
    <source>
        <dbReference type="ARBA" id="ARBA00022840"/>
    </source>
</evidence>
<dbReference type="Gene3D" id="3.40.50.300">
    <property type="entry name" value="P-loop containing nucleotide triphosphate hydrolases"/>
    <property type="match status" value="1"/>
</dbReference>
<dbReference type="GO" id="GO:0016887">
    <property type="term" value="F:ATP hydrolysis activity"/>
    <property type="evidence" value="ECO:0007669"/>
    <property type="project" value="InterPro"/>
</dbReference>
<protein>
    <submittedName>
        <fullName evidence="5">ABC transporter</fullName>
    </submittedName>
</protein>